<dbReference type="EMBL" id="UINC01000697">
    <property type="protein sequence ID" value="SUZ59745.1"/>
    <property type="molecule type" value="Genomic_DNA"/>
</dbReference>
<evidence type="ECO:0000313" key="1">
    <source>
        <dbReference type="EMBL" id="SUZ59745.1"/>
    </source>
</evidence>
<name>A0A381NYN2_9ZZZZ</name>
<accession>A0A381NYN2</accession>
<reference evidence="1" key="1">
    <citation type="submission" date="2018-05" db="EMBL/GenBank/DDBJ databases">
        <authorList>
            <person name="Lanie J.A."/>
            <person name="Ng W.-L."/>
            <person name="Kazmierczak K.M."/>
            <person name="Andrzejewski T.M."/>
            <person name="Davidsen T.M."/>
            <person name="Wayne K.J."/>
            <person name="Tettelin H."/>
            <person name="Glass J.I."/>
            <person name="Rusch D."/>
            <person name="Podicherti R."/>
            <person name="Tsui H.-C.T."/>
            <person name="Winkler M.E."/>
        </authorList>
    </citation>
    <scope>NUCLEOTIDE SEQUENCE</scope>
</reference>
<dbReference type="AlphaFoldDB" id="A0A381NYN2"/>
<protein>
    <submittedName>
        <fullName evidence="1">Uncharacterized protein</fullName>
    </submittedName>
</protein>
<organism evidence="1">
    <name type="scientific">marine metagenome</name>
    <dbReference type="NCBI Taxonomy" id="408172"/>
    <lineage>
        <taxon>unclassified sequences</taxon>
        <taxon>metagenomes</taxon>
        <taxon>ecological metagenomes</taxon>
    </lineage>
</organism>
<gene>
    <name evidence="1" type="ORF">METZ01_LOCUS12599</name>
</gene>
<sequence length="23" mass="2326">MATNQLFGGDTTAAGVDPAIDLF</sequence>
<proteinExistence type="predicted"/>